<dbReference type="InterPro" id="IPR036281">
    <property type="entry name" value="SinR/SinI_dimer_dom_sf"/>
</dbReference>
<dbReference type="Pfam" id="PF08671">
    <property type="entry name" value="SinI"/>
    <property type="match status" value="1"/>
</dbReference>
<protein>
    <submittedName>
        <fullName evidence="2">DNA-binding transcriptional MerR regulator</fullName>
    </submittedName>
</protein>
<dbReference type="InterPro" id="IPR010981">
    <property type="entry name" value="SinR/SinI_dimer_dom"/>
</dbReference>
<feature type="domain" description="Sin" evidence="1">
    <location>
        <begin position="4"/>
        <end position="42"/>
    </location>
</feature>
<dbReference type="RefSeq" id="WP_095299828.1">
    <property type="nucleotide sequence ID" value="NZ_CADEPK010000427.1"/>
</dbReference>
<evidence type="ECO:0000313" key="3">
    <source>
        <dbReference type="Proteomes" id="UP001232245"/>
    </source>
</evidence>
<organism evidence="2 3">
    <name type="scientific">Metabacillus niabensis</name>
    <dbReference type="NCBI Taxonomy" id="324854"/>
    <lineage>
        <taxon>Bacteria</taxon>
        <taxon>Bacillati</taxon>
        <taxon>Bacillota</taxon>
        <taxon>Bacilli</taxon>
        <taxon>Bacillales</taxon>
        <taxon>Bacillaceae</taxon>
        <taxon>Metabacillus</taxon>
    </lineage>
</organism>
<evidence type="ECO:0000259" key="1">
    <source>
        <dbReference type="PROSITE" id="PS51500"/>
    </source>
</evidence>
<keyword evidence="3" id="KW-1185">Reference proteome</keyword>
<dbReference type="GO" id="GO:0003677">
    <property type="term" value="F:DNA binding"/>
    <property type="evidence" value="ECO:0007669"/>
    <property type="project" value="UniProtKB-KW"/>
</dbReference>
<keyword evidence="2" id="KW-0238">DNA-binding</keyword>
<gene>
    <name evidence="2" type="ORF">J2S02_001224</name>
</gene>
<dbReference type="Proteomes" id="UP001232245">
    <property type="component" value="Unassembled WGS sequence"/>
</dbReference>
<dbReference type="SUPFAM" id="SSF47406">
    <property type="entry name" value="SinR repressor dimerisation domain-like"/>
    <property type="match status" value="1"/>
</dbReference>
<dbReference type="EMBL" id="JAUSTZ010000002">
    <property type="protein sequence ID" value="MDQ0224895.1"/>
    <property type="molecule type" value="Genomic_DNA"/>
</dbReference>
<name>A0ABT9YYN3_9BACI</name>
<comment type="caution">
    <text evidence="2">The sequence shown here is derived from an EMBL/GenBank/DDBJ whole genome shotgun (WGS) entry which is preliminary data.</text>
</comment>
<reference evidence="2 3" key="1">
    <citation type="submission" date="2023-07" db="EMBL/GenBank/DDBJ databases">
        <title>Genomic Encyclopedia of Type Strains, Phase IV (KMG-IV): sequencing the most valuable type-strain genomes for metagenomic binning, comparative biology and taxonomic classification.</title>
        <authorList>
            <person name="Goeker M."/>
        </authorList>
    </citation>
    <scope>NUCLEOTIDE SEQUENCE [LARGE SCALE GENOMIC DNA]</scope>
    <source>
        <strain evidence="2 3">DSM 17723</strain>
    </source>
</reference>
<dbReference type="PROSITE" id="PS51500">
    <property type="entry name" value="SIN"/>
    <property type="match status" value="1"/>
</dbReference>
<evidence type="ECO:0000313" key="2">
    <source>
        <dbReference type="EMBL" id="MDQ0224895.1"/>
    </source>
</evidence>
<proteinExistence type="predicted"/>
<sequence length="45" mass="5180">MDNPEKNIQLVDLDIEWVELIKEAKQIGLSFDEILLFLQNGHAAK</sequence>
<accession>A0ABT9YYN3</accession>